<gene>
    <name evidence="1" type="ORF">BBO_00709</name>
</gene>
<dbReference type="EMBL" id="AZHA01000002">
    <property type="protein sequence ID" value="OAA50762.1"/>
    <property type="molecule type" value="Genomic_DNA"/>
</dbReference>
<sequence>MARAIDPSELLALQLMQDDTEEFKSLQKGKGRVDEPGDFALALQMQSLYLTNQIRSLADREYCIQIGSQRNTVPLPAPIPRQSLPSTAVVAGPSRQATVVAGPSRQTRISDQAYPVVASSSRQPNASNSAGTVFKAPAAAVMRSLASASLIK</sequence>
<accession>A0A167JU93</accession>
<dbReference type="AlphaFoldDB" id="A0A167JU93"/>
<name>A0A167JU93_9HYPO</name>
<reference evidence="1 2" key="1">
    <citation type="journal article" date="2016" name="Genome Biol. Evol.">
        <title>Divergent and convergent evolution of fungal pathogenicity.</title>
        <authorList>
            <person name="Shang Y."/>
            <person name="Xiao G."/>
            <person name="Zheng P."/>
            <person name="Cen K."/>
            <person name="Zhan S."/>
            <person name="Wang C."/>
        </authorList>
    </citation>
    <scope>NUCLEOTIDE SEQUENCE [LARGE SCALE GENOMIC DNA]</scope>
    <source>
        <strain evidence="1 2">RCEF 3172</strain>
    </source>
</reference>
<comment type="caution">
    <text evidence="1">The sequence shown here is derived from an EMBL/GenBank/DDBJ whole genome shotgun (WGS) entry which is preliminary data.</text>
</comment>
<evidence type="ECO:0000313" key="1">
    <source>
        <dbReference type="EMBL" id="OAA50762.1"/>
    </source>
</evidence>
<organism evidence="1 2">
    <name type="scientific">Beauveria brongniartii RCEF 3172</name>
    <dbReference type="NCBI Taxonomy" id="1081107"/>
    <lineage>
        <taxon>Eukaryota</taxon>
        <taxon>Fungi</taxon>
        <taxon>Dikarya</taxon>
        <taxon>Ascomycota</taxon>
        <taxon>Pezizomycotina</taxon>
        <taxon>Sordariomycetes</taxon>
        <taxon>Hypocreomycetidae</taxon>
        <taxon>Hypocreales</taxon>
        <taxon>Cordycipitaceae</taxon>
        <taxon>Beauveria</taxon>
        <taxon>Beauveria brongniartii</taxon>
    </lineage>
</organism>
<evidence type="ECO:0000313" key="2">
    <source>
        <dbReference type="Proteomes" id="UP000076863"/>
    </source>
</evidence>
<dbReference type="OrthoDB" id="10009520at2759"/>
<protein>
    <submittedName>
        <fullName evidence="1">IBR finger domain protein</fullName>
    </submittedName>
</protein>
<proteinExistence type="predicted"/>
<keyword evidence="2" id="KW-1185">Reference proteome</keyword>
<dbReference type="Proteomes" id="UP000076863">
    <property type="component" value="Unassembled WGS sequence"/>
</dbReference>